<evidence type="ECO:0008006" key="2">
    <source>
        <dbReference type="Google" id="ProtNLM"/>
    </source>
</evidence>
<name>A0A6J4VLH9_9BACT</name>
<reference evidence="1" key="1">
    <citation type="submission" date="2020-02" db="EMBL/GenBank/DDBJ databases">
        <authorList>
            <person name="Meier V. D."/>
        </authorList>
    </citation>
    <scope>NUCLEOTIDE SEQUENCE</scope>
    <source>
        <strain evidence="1">AVDCRST_MAG87</strain>
    </source>
</reference>
<accession>A0A6J4VLH9</accession>
<dbReference type="Gene3D" id="2.10.260.10">
    <property type="match status" value="1"/>
</dbReference>
<organism evidence="1">
    <name type="scientific">uncultured Thermomicrobiales bacterium</name>
    <dbReference type="NCBI Taxonomy" id="1645740"/>
    <lineage>
        <taxon>Bacteria</taxon>
        <taxon>Pseudomonadati</taxon>
        <taxon>Thermomicrobiota</taxon>
        <taxon>Thermomicrobia</taxon>
        <taxon>Thermomicrobiales</taxon>
        <taxon>environmental samples</taxon>
    </lineage>
</organism>
<dbReference type="EMBL" id="CADCWJ010000781">
    <property type="protein sequence ID" value="CAA9582707.1"/>
    <property type="molecule type" value="Genomic_DNA"/>
</dbReference>
<dbReference type="SUPFAM" id="SSF89447">
    <property type="entry name" value="AbrB/MazE/MraZ-like"/>
    <property type="match status" value="1"/>
</dbReference>
<proteinExistence type="predicted"/>
<sequence>MREAKTAKLFRNGGSQADRLPAEFRSEGDEVYVRRDEATGDVSISSRGRKPS</sequence>
<gene>
    <name evidence="1" type="ORF">AVDCRST_MAG87-3565</name>
</gene>
<protein>
    <recommendedName>
        <fullName evidence="2">SpoVT-AbrB domain-containing protein</fullName>
    </recommendedName>
</protein>
<dbReference type="AlphaFoldDB" id="A0A6J4VLH9"/>
<dbReference type="InterPro" id="IPR037914">
    <property type="entry name" value="SpoVT-AbrB_sf"/>
</dbReference>
<evidence type="ECO:0000313" key="1">
    <source>
        <dbReference type="EMBL" id="CAA9582707.1"/>
    </source>
</evidence>